<feature type="region of interest" description="Disordered" evidence="1">
    <location>
        <begin position="25"/>
        <end position="97"/>
    </location>
</feature>
<protein>
    <submittedName>
        <fullName evidence="3">Uncharacterized protein</fullName>
    </submittedName>
</protein>
<proteinExistence type="predicted"/>
<dbReference type="RefSeq" id="WP_344622803.1">
    <property type="nucleotide sequence ID" value="NZ_BAAALD010000010.1"/>
</dbReference>
<dbReference type="EMBL" id="BAAALD010000010">
    <property type="protein sequence ID" value="GAA1075745.1"/>
    <property type="molecule type" value="Genomic_DNA"/>
</dbReference>
<evidence type="ECO:0000256" key="2">
    <source>
        <dbReference type="SAM" id="SignalP"/>
    </source>
</evidence>
<comment type="caution">
    <text evidence="3">The sequence shown here is derived from an EMBL/GenBank/DDBJ whole genome shotgun (WGS) entry which is preliminary data.</text>
</comment>
<sequence>MSARRLIATAALLGAATLALTACDPNGAGADTAAPGTGTTASAAPSSSTTSEPTGSATPTTKPSTRPSGKPSTGRTTTAKPSGSGKPAADCTAAAQRPGHKVINVTAATATKVTATPTRFVCGPDVDDDGYYEPTGAAGAYTFAPGATAELFAMSSTMSPKAVPLAEFATHAEDCAHNREVPQPYSCYGGNYDVTVDSAGRITKISELFHP</sequence>
<organism evidence="3 4">
    <name type="scientific">Kitasatospora arboriphila</name>
    <dbReference type="NCBI Taxonomy" id="258052"/>
    <lineage>
        <taxon>Bacteria</taxon>
        <taxon>Bacillati</taxon>
        <taxon>Actinomycetota</taxon>
        <taxon>Actinomycetes</taxon>
        <taxon>Kitasatosporales</taxon>
        <taxon>Streptomycetaceae</taxon>
        <taxon>Kitasatospora</taxon>
    </lineage>
</organism>
<feature type="compositionally biased region" description="Polar residues" evidence="1">
    <location>
        <begin position="62"/>
        <end position="81"/>
    </location>
</feature>
<dbReference type="PROSITE" id="PS51257">
    <property type="entry name" value="PROKAR_LIPOPROTEIN"/>
    <property type="match status" value="1"/>
</dbReference>
<keyword evidence="2" id="KW-0732">Signal</keyword>
<feature type="compositionally biased region" description="Low complexity" evidence="1">
    <location>
        <begin position="25"/>
        <end position="61"/>
    </location>
</feature>
<dbReference type="Proteomes" id="UP001499987">
    <property type="component" value="Unassembled WGS sequence"/>
</dbReference>
<feature type="chain" id="PRO_5045313726" evidence="2">
    <location>
        <begin position="22"/>
        <end position="211"/>
    </location>
</feature>
<gene>
    <name evidence="3" type="ORF">GCM10009663_16170</name>
</gene>
<accession>A0ABN1TD08</accession>
<reference evidence="3 4" key="1">
    <citation type="journal article" date="2019" name="Int. J. Syst. Evol. Microbiol.">
        <title>The Global Catalogue of Microorganisms (GCM) 10K type strain sequencing project: providing services to taxonomists for standard genome sequencing and annotation.</title>
        <authorList>
            <consortium name="The Broad Institute Genomics Platform"/>
            <consortium name="The Broad Institute Genome Sequencing Center for Infectious Disease"/>
            <person name="Wu L."/>
            <person name="Ma J."/>
        </authorList>
    </citation>
    <scope>NUCLEOTIDE SEQUENCE [LARGE SCALE GENOMIC DNA]</scope>
    <source>
        <strain evidence="3 4">JCM 13002</strain>
    </source>
</reference>
<feature type="signal peptide" evidence="2">
    <location>
        <begin position="1"/>
        <end position="21"/>
    </location>
</feature>
<evidence type="ECO:0000256" key="1">
    <source>
        <dbReference type="SAM" id="MobiDB-lite"/>
    </source>
</evidence>
<keyword evidence="4" id="KW-1185">Reference proteome</keyword>
<evidence type="ECO:0000313" key="3">
    <source>
        <dbReference type="EMBL" id="GAA1075745.1"/>
    </source>
</evidence>
<name>A0ABN1TD08_9ACTN</name>
<evidence type="ECO:0000313" key="4">
    <source>
        <dbReference type="Proteomes" id="UP001499987"/>
    </source>
</evidence>